<keyword evidence="3" id="KW-1185">Reference proteome</keyword>
<feature type="region of interest" description="Disordered" evidence="1">
    <location>
        <begin position="83"/>
        <end position="109"/>
    </location>
</feature>
<proteinExistence type="predicted"/>
<feature type="region of interest" description="Disordered" evidence="1">
    <location>
        <begin position="30"/>
        <end position="52"/>
    </location>
</feature>
<reference evidence="2" key="2">
    <citation type="submission" date="2023-06" db="EMBL/GenBank/DDBJ databases">
        <authorList>
            <consortium name="Lawrence Berkeley National Laboratory"/>
            <person name="Haridas S."/>
            <person name="Hensen N."/>
            <person name="Bonometti L."/>
            <person name="Westerberg I."/>
            <person name="Brannstrom I.O."/>
            <person name="Guillou S."/>
            <person name="Cros-Aarteil S."/>
            <person name="Calhoun S."/>
            <person name="Kuo A."/>
            <person name="Mondo S."/>
            <person name="Pangilinan J."/>
            <person name="Riley R."/>
            <person name="LaButti K."/>
            <person name="Andreopoulos B."/>
            <person name="Lipzen A."/>
            <person name="Chen C."/>
            <person name="Yanf M."/>
            <person name="Daum C."/>
            <person name="Ng V."/>
            <person name="Clum A."/>
            <person name="Steindorff A."/>
            <person name="Ohm R."/>
            <person name="Martin F."/>
            <person name="Silar P."/>
            <person name="Natvig D."/>
            <person name="Lalanne C."/>
            <person name="Gautier V."/>
            <person name="Ament-velasquez S.L."/>
            <person name="Kruys A."/>
            <person name="Hutchinson M.I."/>
            <person name="Powell A.J."/>
            <person name="Barry K."/>
            <person name="Miller A.N."/>
            <person name="Grigoriev I.V."/>
            <person name="Debuchy R."/>
            <person name="Gladieux P."/>
            <person name="Thoren M.H."/>
            <person name="Johannesson H."/>
        </authorList>
    </citation>
    <scope>NUCLEOTIDE SEQUENCE</scope>
    <source>
        <strain evidence="2">CBS 232.78</strain>
    </source>
</reference>
<protein>
    <recommendedName>
        <fullName evidence="4">HAUS augmin-like complex subunit 4</fullName>
    </recommendedName>
</protein>
<organism evidence="2 3">
    <name type="scientific">Podospora didyma</name>
    <dbReference type="NCBI Taxonomy" id="330526"/>
    <lineage>
        <taxon>Eukaryota</taxon>
        <taxon>Fungi</taxon>
        <taxon>Dikarya</taxon>
        <taxon>Ascomycota</taxon>
        <taxon>Pezizomycotina</taxon>
        <taxon>Sordariomycetes</taxon>
        <taxon>Sordariomycetidae</taxon>
        <taxon>Sordariales</taxon>
        <taxon>Podosporaceae</taxon>
        <taxon>Podospora</taxon>
    </lineage>
</organism>
<evidence type="ECO:0000256" key="1">
    <source>
        <dbReference type="SAM" id="MobiDB-lite"/>
    </source>
</evidence>
<reference evidence="2" key="1">
    <citation type="journal article" date="2023" name="Mol. Phylogenet. Evol.">
        <title>Genome-scale phylogeny and comparative genomics of the fungal order Sordariales.</title>
        <authorList>
            <person name="Hensen N."/>
            <person name="Bonometti L."/>
            <person name="Westerberg I."/>
            <person name="Brannstrom I.O."/>
            <person name="Guillou S."/>
            <person name="Cros-Aarteil S."/>
            <person name="Calhoun S."/>
            <person name="Haridas S."/>
            <person name="Kuo A."/>
            <person name="Mondo S."/>
            <person name="Pangilinan J."/>
            <person name="Riley R."/>
            <person name="LaButti K."/>
            <person name="Andreopoulos B."/>
            <person name="Lipzen A."/>
            <person name="Chen C."/>
            <person name="Yan M."/>
            <person name="Daum C."/>
            <person name="Ng V."/>
            <person name="Clum A."/>
            <person name="Steindorff A."/>
            <person name="Ohm R.A."/>
            <person name="Martin F."/>
            <person name="Silar P."/>
            <person name="Natvig D.O."/>
            <person name="Lalanne C."/>
            <person name="Gautier V."/>
            <person name="Ament-Velasquez S.L."/>
            <person name="Kruys A."/>
            <person name="Hutchinson M.I."/>
            <person name="Powell A.J."/>
            <person name="Barry K."/>
            <person name="Miller A.N."/>
            <person name="Grigoriev I.V."/>
            <person name="Debuchy R."/>
            <person name="Gladieux P."/>
            <person name="Hiltunen Thoren M."/>
            <person name="Johannesson H."/>
        </authorList>
    </citation>
    <scope>NUCLEOTIDE SEQUENCE</scope>
    <source>
        <strain evidence="2">CBS 232.78</strain>
    </source>
</reference>
<accession>A0AAE0NSK9</accession>
<sequence>MLPPVDDAILQNNPKFAALYATLTNVILSPDGSTKTDPAAKERDAVRGKLDKHRLKSAKQHLLIHAISTANPTQPEARLTLPASAVNRRAKPQPPSSRQDRGASSSTSELPAPLLDLLLLLPPLLTATPSTLSPESATLLLTSPPLSEFPTHLPQLASLVSSNLHTSAVHLARIANPNTNPSFIHRSLPSLPAYATSLTASLAERKAALTKARLSAATELTSLLQSQSVVLAHLLRALEAKHGPIARSLEFRAREVALAAQKQETEAETALWAARRDTYTPDVVRALTNYAGHLRDAKSRMGEAIRFHQAELEAYGVAVDDQQHEKGAKERTMREMARVYRDMGRQVEEVRGDLERLGRA</sequence>
<comment type="caution">
    <text evidence="2">The sequence shown here is derived from an EMBL/GenBank/DDBJ whole genome shotgun (WGS) entry which is preliminary data.</text>
</comment>
<feature type="compositionally biased region" description="Basic and acidic residues" evidence="1">
    <location>
        <begin position="38"/>
        <end position="49"/>
    </location>
</feature>
<name>A0AAE0NSK9_9PEZI</name>
<evidence type="ECO:0000313" key="2">
    <source>
        <dbReference type="EMBL" id="KAK3386759.1"/>
    </source>
</evidence>
<dbReference type="AlphaFoldDB" id="A0AAE0NSK9"/>
<gene>
    <name evidence="2" type="ORF">B0H63DRAFT_391371</name>
</gene>
<dbReference type="EMBL" id="JAULSW010000003">
    <property type="protein sequence ID" value="KAK3386759.1"/>
    <property type="molecule type" value="Genomic_DNA"/>
</dbReference>
<evidence type="ECO:0008006" key="4">
    <source>
        <dbReference type="Google" id="ProtNLM"/>
    </source>
</evidence>
<evidence type="ECO:0000313" key="3">
    <source>
        <dbReference type="Proteomes" id="UP001285441"/>
    </source>
</evidence>
<dbReference type="Proteomes" id="UP001285441">
    <property type="component" value="Unassembled WGS sequence"/>
</dbReference>